<dbReference type="EMBL" id="VSRR010017628">
    <property type="protein sequence ID" value="MPC60530.1"/>
    <property type="molecule type" value="Genomic_DNA"/>
</dbReference>
<protein>
    <submittedName>
        <fullName evidence="2">Uncharacterized protein</fullName>
    </submittedName>
</protein>
<accession>A0A5B7GJZ7</accession>
<feature type="region of interest" description="Disordered" evidence="1">
    <location>
        <begin position="61"/>
        <end position="89"/>
    </location>
</feature>
<proteinExistence type="predicted"/>
<reference evidence="2 3" key="1">
    <citation type="submission" date="2019-05" db="EMBL/GenBank/DDBJ databases">
        <title>Another draft genome of Portunus trituberculatus and its Hox gene families provides insights of decapod evolution.</title>
        <authorList>
            <person name="Jeong J.-H."/>
            <person name="Song I."/>
            <person name="Kim S."/>
            <person name="Choi T."/>
            <person name="Kim D."/>
            <person name="Ryu S."/>
            <person name="Kim W."/>
        </authorList>
    </citation>
    <scope>NUCLEOTIDE SEQUENCE [LARGE SCALE GENOMIC DNA]</scope>
    <source>
        <tissue evidence="2">Muscle</tissue>
    </source>
</reference>
<organism evidence="2 3">
    <name type="scientific">Portunus trituberculatus</name>
    <name type="common">Swimming crab</name>
    <name type="synonym">Neptunus trituberculatus</name>
    <dbReference type="NCBI Taxonomy" id="210409"/>
    <lineage>
        <taxon>Eukaryota</taxon>
        <taxon>Metazoa</taxon>
        <taxon>Ecdysozoa</taxon>
        <taxon>Arthropoda</taxon>
        <taxon>Crustacea</taxon>
        <taxon>Multicrustacea</taxon>
        <taxon>Malacostraca</taxon>
        <taxon>Eumalacostraca</taxon>
        <taxon>Eucarida</taxon>
        <taxon>Decapoda</taxon>
        <taxon>Pleocyemata</taxon>
        <taxon>Brachyura</taxon>
        <taxon>Eubrachyura</taxon>
        <taxon>Portunoidea</taxon>
        <taxon>Portunidae</taxon>
        <taxon>Portuninae</taxon>
        <taxon>Portunus</taxon>
    </lineage>
</organism>
<gene>
    <name evidence="2" type="ORF">E2C01_054577</name>
</gene>
<evidence type="ECO:0000313" key="3">
    <source>
        <dbReference type="Proteomes" id="UP000324222"/>
    </source>
</evidence>
<keyword evidence="3" id="KW-1185">Reference proteome</keyword>
<dbReference type="AlphaFoldDB" id="A0A5B7GJZ7"/>
<evidence type="ECO:0000313" key="2">
    <source>
        <dbReference type="EMBL" id="MPC60530.1"/>
    </source>
</evidence>
<name>A0A5B7GJZ7_PORTR</name>
<evidence type="ECO:0000256" key="1">
    <source>
        <dbReference type="SAM" id="MobiDB-lite"/>
    </source>
</evidence>
<comment type="caution">
    <text evidence="2">The sequence shown here is derived from an EMBL/GenBank/DDBJ whole genome shotgun (WGS) entry which is preliminary data.</text>
</comment>
<feature type="compositionally biased region" description="Gly residues" evidence="1">
    <location>
        <begin position="66"/>
        <end position="83"/>
    </location>
</feature>
<sequence length="135" mass="14514">MLCQVSSIPPSFPSRNFLRCVKIVAIPNPFLLYVAFPNDPNDNVRHLATDNGELSQLAPVFFSQHGHGGGGGGGDGDGGGGGVPNRVRGRGHVSRQLLLSLRHEDTSLRFPFPKHFTSSSSGSRISLSRHEGRNK</sequence>
<feature type="region of interest" description="Disordered" evidence="1">
    <location>
        <begin position="110"/>
        <end position="135"/>
    </location>
</feature>
<dbReference type="Proteomes" id="UP000324222">
    <property type="component" value="Unassembled WGS sequence"/>
</dbReference>